<proteinExistence type="predicted"/>
<reference evidence="1 2" key="1">
    <citation type="submission" date="2024-02" db="EMBL/GenBank/DDBJ databases">
        <title>de novo genome assembly of Solanum bulbocastanum strain 11H21.</title>
        <authorList>
            <person name="Hosaka A.J."/>
        </authorList>
    </citation>
    <scope>NUCLEOTIDE SEQUENCE [LARGE SCALE GENOMIC DNA]</scope>
    <source>
        <tissue evidence="1">Young leaves</tissue>
    </source>
</reference>
<dbReference type="AlphaFoldDB" id="A0AAN8YIM9"/>
<evidence type="ECO:0000313" key="1">
    <source>
        <dbReference type="EMBL" id="KAK6793737.1"/>
    </source>
</evidence>
<name>A0AAN8YIM9_SOLBU</name>
<comment type="caution">
    <text evidence="1">The sequence shown here is derived from an EMBL/GenBank/DDBJ whole genome shotgun (WGS) entry which is preliminary data.</text>
</comment>
<keyword evidence="2" id="KW-1185">Reference proteome</keyword>
<sequence>MSLPIWVLENFYQRKVENGTEADLHRKIRCRVMRFSMWDAPNNEGDWRLFLTHLTGTIFSGDYYGSIAELC</sequence>
<dbReference type="EMBL" id="JBANQN010000003">
    <property type="protein sequence ID" value="KAK6793737.1"/>
    <property type="molecule type" value="Genomic_DNA"/>
</dbReference>
<organism evidence="1 2">
    <name type="scientific">Solanum bulbocastanum</name>
    <name type="common">Wild potato</name>
    <dbReference type="NCBI Taxonomy" id="147425"/>
    <lineage>
        <taxon>Eukaryota</taxon>
        <taxon>Viridiplantae</taxon>
        <taxon>Streptophyta</taxon>
        <taxon>Embryophyta</taxon>
        <taxon>Tracheophyta</taxon>
        <taxon>Spermatophyta</taxon>
        <taxon>Magnoliopsida</taxon>
        <taxon>eudicotyledons</taxon>
        <taxon>Gunneridae</taxon>
        <taxon>Pentapetalae</taxon>
        <taxon>asterids</taxon>
        <taxon>lamiids</taxon>
        <taxon>Solanales</taxon>
        <taxon>Solanaceae</taxon>
        <taxon>Solanoideae</taxon>
        <taxon>Solaneae</taxon>
        <taxon>Solanum</taxon>
    </lineage>
</organism>
<dbReference type="Proteomes" id="UP001371456">
    <property type="component" value="Unassembled WGS sequence"/>
</dbReference>
<gene>
    <name evidence="1" type="ORF">RDI58_007190</name>
</gene>
<protein>
    <submittedName>
        <fullName evidence="1">Uncharacterized protein</fullName>
    </submittedName>
</protein>
<evidence type="ECO:0000313" key="2">
    <source>
        <dbReference type="Proteomes" id="UP001371456"/>
    </source>
</evidence>
<accession>A0AAN8YIM9</accession>